<protein>
    <submittedName>
        <fullName evidence="1">Uncharacterized protein</fullName>
    </submittedName>
</protein>
<comment type="caution">
    <text evidence="1">The sequence shown here is derived from an EMBL/GenBank/DDBJ whole genome shotgun (WGS) entry which is preliminary data.</text>
</comment>
<reference evidence="1" key="1">
    <citation type="submission" date="2021-03" db="EMBL/GenBank/DDBJ databases">
        <authorList>
            <consortium name="DOE Joint Genome Institute"/>
            <person name="Ahrendt S."/>
            <person name="Looney B.P."/>
            <person name="Miyauchi S."/>
            <person name="Morin E."/>
            <person name="Drula E."/>
            <person name="Courty P.E."/>
            <person name="Chicoki N."/>
            <person name="Fauchery L."/>
            <person name="Kohler A."/>
            <person name="Kuo A."/>
            <person name="Labutti K."/>
            <person name="Pangilinan J."/>
            <person name="Lipzen A."/>
            <person name="Riley R."/>
            <person name="Andreopoulos W."/>
            <person name="He G."/>
            <person name="Johnson J."/>
            <person name="Barry K.W."/>
            <person name="Grigoriev I.V."/>
            <person name="Nagy L."/>
            <person name="Hibbett D."/>
            <person name="Henrissat B."/>
            <person name="Matheny P.B."/>
            <person name="Labbe J."/>
            <person name="Martin F."/>
        </authorList>
    </citation>
    <scope>NUCLEOTIDE SEQUENCE</scope>
    <source>
        <strain evidence="1">HHB10654</strain>
    </source>
</reference>
<gene>
    <name evidence="1" type="ORF">BV25DRAFT_1989048</name>
</gene>
<evidence type="ECO:0000313" key="2">
    <source>
        <dbReference type="Proteomes" id="UP000814140"/>
    </source>
</evidence>
<accession>A0ACB8TCK9</accession>
<sequence>MATFEQIVNSSTLDVVVPNTSLGFPSQEVEPTQWLQKLNADDVERRLAFFDEYLDFLLVLRLESPDDTLTDSSQPPIALLSFLTHTQVSYDATYISPLPLSAAPIPRVGTPPRTVSLKAKAKGHVPPSIFPPSTPNPTPATADQDKRYVRAEGTTLASGVWGEEKDAHGQGKGAGKEDRDAFALLWDAGKKVWTAVFRMSVSVAFLRLPVRDPLLCLTISITLREKPVPVTAARTTLARLIAAAGGEPKTPTKADDDRDDDDSDGEKYYNGLSEVNLLEGLSTAPTFANAPTPLTIPTTRLGPKTRRNEFSLRSTPSRNPTTPSETPTTTATRTLRKSFRKTLHTVSGFRVRMRTVFVPYVLLPQDRTDADVLDALEAGHTERTVVLCIELENAGESGIGFAVEDIDVSVGGDGSARVRLIRWGAPSAEKGDGGKIFPLRMGVMEQYNLLYAVELLSAPLPEREELLLGAGAAPMSEAELQRTVTINVHGRPFEVPASAGSGIVHHEDGFADAHAKAQEKLQEGAVIYPTPTFASRWNCILDLSPQRNRDSLTVPLSVEGGGFDLPHHPASANLGEREVLPEPASPFPTATPRTAMSFSAQQIPRSASAGSNPVAGSKRFTAPSGTMGNIKPRTPANYRASTSLLNPSTNRDGSPNLGGAGPSPLSKLAYTPPSVVAQSYARPPGTPTTTFAPPPPLTPQGFGYSAFSSIPPPASLSPHLPTAPSDAQFAQAPPLTPAYPAYARSPGPSPQHAQGPLAGWGSTVGPAVEIPRSRSGGAHTSGFHPSPGMSPGTPALHVGGASREDAGEMDGTKIVVSVGLLPTGADAVGGAAGAQPRIHPHDQFTLDIFVFNQSAWTRRLEVGCRERRRRRQGRGKGTAGPGIVPLENRVRVGPLRPSTCQSVRMEFLALTPGVHPIDTLTLTDVETGYSMNLRSVMDIVVHETAQEQ</sequence>
<dbReference type="Proteomes" id="UP000814140">
    <property type="component" value="Unassembled WGS sequence"/>
</dbReference>
<organism evidence="1 2">
    <name type="scientific">Artomyces pyxidatus</name>
    <dbReference type="NCBI Taxonomy" id="48021"/>
    <lineage>
        <taxon>Eukaryota</taxon>
        <taxon>Fungi</taxon>
        <taxon>Dikarya</taxon>
        <taxon>Basidiomycota</taxon>
        <taxon>Agaricomycotina</taxon>
        <taxon>Agaricomycetes</taxon>
        <taxon>Russulales</taxon>
        <taxon>Auriscalpiaceae</taxon>
        <taxon>Artomyces</taxon>
    </lineage>
</organism>
<evidence type="ECO:0000313" key="1">
    <source>
        <dbReference type="EMBL" id="KAI0065986.1"/>
    </source>
</evidence>
<keyword evidence="2" id="KW-1185">Reference proteome</keyword>
<dbReference type="EMBL" id="MU277194">
    <property type="protein sequence ID" value="KAI0065986.1"/>
    <property type="molecule type" value="Genomic_DNA"/>
</dbReference>
<reference evidence="1" key="2">
    <citation type="journal article" date="2022" name="New Phytol.">
        <title>Evolutionary transition to the ectomycorrhizal habit in the genomes of a hyperdiverse lineage of mushroom-forming fungi.</title>
        <authorList>
            <person name="Looney B."/>
            <person name="Miyauchi S."/>
            <person name="Morin E."/>
            <person name="Drula E."/>
            <person name="Courty P.E."/>
            <person name="Kohler A."/>
            <person name="Kuo A."/>
            <person name="LaButti K."/>
            <person name="Pangilinan J."/>
            <person name="Lipzen A."/>
            <person name="Riley R."/>
            <person name="Andreopoulos W."/>
            <person name="He G."/>
            <person name="Johnson J."/>
            <person name="Nolan M."/>
            <person name="Tritt A."/>
            <person name="Barry K.W."/>
            <person name="Grigoriev I.V."/>
            <person name="Nagy L.G."/>
            <person name="Hibbett D."/>
            <person name="Henrissat B."/>
            <person name="Matheny P.B."/>
            <person name="Labbe J."/>
            <person name="Martin F.M."/>
        </authorList>
    </citation>
    <scope>NUCLEOTIDE SEQUENCE</scope>
    <source>
        <strain evidence="1">HHB10654</strain>
    </source>
</reference>
<name>A0ACB8TCK9_9AGAM</name>
<proteinExistence type="predicted"/>